<dbReference type="OrthoDB" id="3297538at2"/>
<keyword evidence="1" id="KW-0812">Transmembrane</keyword>
<dbReference type="Proteomes" id="UP000320244">
    <property type="component" value="Unassembled WGS sequence"/>
</dbReference>
<accession>A0A563DRS4</accession>
<evidence type="ECO:0000256" key="1">
    <source>
        <dbReference type="SAM" id="Phobius"/>
    </source>
</evidence>
<comment type="caution">
    <text evidence="2">The sequence shown here is derived from an EMBL/GenBank/DDBJ whole genome shotgun (WGS) entry which is preliminary data.</text>
</comment>
<evidence type="ECO:0000313" key="3">
    <source>
        <dbReference type="Proteomes" id="UP000320244"/>
    </source>
</evidence>
<proteinExistence type="predicted"/>
<name>A0A563DRS4_9MICO</name>
<keyword evidence="1" id="KW-1133">Transmembrane helix</keyword>
<reference evidence="2 3" key="1">
    <citation type="submission" date="2019-05" db="EMBL/GenBank/DDBJ databases">
        <authorList>
            <person name="Lee S.D."/>
        </authorList>
    </citation>
    <scope>NUCLEOTIDE SEQUENCE [LARGE SCALE GENOMIC DNA]</scope>
    <source>
        <strain evidence="2 3">C5-26</strain>
    </source>
</reference>
<dbReference type="RefSeq" id="WP_146320881.1">
    <property type="nucleotide sequence ID" value="NZ_VCQV01000053.1"/>
</dbReference>
<organism evidence="2 3">
    <name type="scientific">Leekyejoonella antrihumi</name>
    <dbReference type="NCBI Taxonomy" id="1660198"/>
    <lineage>
        <taxon>Bacteria</taxon>
        <taxon>Bacillati</taxon>
        <taxon>Actinomycetota</taxon>
        <taxon>Actinomycetes</taxon>
        <taxon>Micrococcales</taxon>
        <taxon>Dermacoccaceae</taxon>
        <taxon>Leekyejoonella</taxon>
    </lineage>
</organism>
<keyword evidence="3" id="KW-1185">Reference proteome</keyword>
<sequence length="157" mass="16482">MPSGPSPSPAAQAQQVLRELDSDRACLASRLAAPWWLYPVCALLVAGFIATPAIRADEPRNALVGVLIASTLVLLLGYQRLSGVRVGRAGLRGGLLIAGLLVATLVLLSVSFGLAASMSAWWVLAPAAASFLMVQVGGRRFDCLYRENLSRGHSASV</sequence>
<feature type="transmembrane region" description="Helical" evidence="1">
    <location>
        <begin position="120"/>
        <end position="138"/>
    </location>
</feature>
<evidence type="ECO:0000313" key="2">
    <source>
        <dbReference type="EMBL" id="TWP32947.1"/>
    </source>
</evidence>
<protein>
    <submittedName>
        <fullName evidence="2">Uncharacterized protein</fullName>
    </submittedName>
</protein>
<feature type="transmembrane region" description="Helical" evidence="1">
    <location>
        <begin position="35"/>
        <end position="56"/>
    </location>
</feature>
<feature type="transmembrane region" description="Helical" evidence="1">
    <location>
        <begin position="93"/>
        <end position="114"/>
    </location>
</feature>
<dbReference type="EMBL" id="VCQV01000053">
    <property type="protein sequence ID" value="TWP32947.1"/>
    <property type="molecule type" value="Genomic_DNA"/>
</dbReference>
<feature type="transmembrane region" description="Helical" evidence="1">
    <location>
        <begin position="62"/>
        <end position="81"/>
    </location>
</feature>
<dbReference type="AlphaFoldDB" id="A0A563DRS4"/>
<gene>
    <name evidence="2" type="ORF">FGL98_22945</name>
</gene>
<keyword evidence="1" id="KW-0472">Membrane</keyword>
<reference evidence="2 3" key="2">
    <citation type="submission" date="2019-08" db="EMBL/GenBank/DDBJ databases">
        <title>Jejuicoccus antrihumi gen. nov., sp. nov., a new member of the family Dermacoccaceae isolated from a cave.</title>
        <authorList>
            <person name="Schumann P."/>
            <person name="Kim I.S."/>
        </authorList>
    </citation>
    <scope>NUCLEOTIDE SEQUENCE [LARGE SCALE GENOMIC DNA]</scope>
    <source>
        <strain evidence="2 3">C5-26</strain>
    </source>
</reference>